<dbReference type="EMBL" id="KV454489">
    <property type="protein sequence ID" value="ODV58868.1"/>
    <property type="molecule type" value="Genomic_DNA"/>
</dbReference>
<dbReference type="OrthoDB" id="185373at2759"/>
<evidence type="ECO:0000256" key="1">
    <source>
        <dbReference type="ARBA" id="ARBA00004173"/>
    </source>
</evidence>
<dbReference type="STRING" id="1344418.A0A1D2VB23"/>
<keyword evidence="4" id="KW-1185">Reference proteome</keyword>
<sequence>MLKLISPSGAASFNGTRLIHTAASVYERQALSSLKSRLGYFKKSDKIIKHSKYEDEVKNRRIKSKIIQTGLQPYSRQKTSYLLKNDFGYNDTLEQLRESDINNPKIVRILQSNDQRLIYSYLGISGSKLTDSVIVQTKVGKLLAKDQVAKALFFCKLAKKRGIVGMNDVMKYYLEKGNVKLALDVYTWRRRWNIPSNEHTFTILFKGFSDVKGGLTENQLKKIDRLYTNLVDDYRNISSIDKTSMSQRQRDIENSEDDGLLDQLKGYEALEEEYETPNNEDLKDSEDSEGKDKKISASHTTKIQLSNIHINSALSAMMNTTSIELQEKYAWTIFDSLPKYGPHSFDNFTLSAMFTGLLNIEIKGKTEEEYILEKTQKLWDLINDKLEQSEKRKLSEKTPSGAFKLEKFVLLSYLTLMTKFKHDLEPFIMLQFLDEWFNFESKLLRKFIVSKKIQNKDLLIKVPEKHIVFKPSSKVLTLLLNYLSKCENNNLISQNDLTEIYHEVMFKFPFFVDEYGLKEWLETFYKMNSFNWKIAPVFKKEIDKISENIFDKVKKNDIFNDPNNKFRITVNKYIVKAFRKGLEYEPRRYNERRIINDLKEFRKLKERQLIDFNNNKKSEDLIKRYIEDKKLSQTSKLFKGLDELSSKFFFLKSFNEQETKMFYSYMELIDLFDENKLEIKFKIEVLNNFFQETEICKLKIKDIIKEYYNSKNSEKKQFMTFGSSKAEEVFVKELLCFDKLDMLRIIYLDIIPIVMGLAEDISKKNVQIEKKKELLDNLHEFKLQLFEEIKFIEDLIFRTYKEAKEKNYKLKGLQKISNLKADEFIKYGSKYKKYTGFSIPLEYKKLTQTEKLSFGDNKTLMKIAVEIEDFSSKIRNNIKNMIKNDLKIEYRKRSPEYEELHKFLTNNYVF</sequence>
<dbReference type="RefSeq" id="XP_020045175.1">
    <property type="nucleotide sequence ID" value="XM_020193929.1"/>
</dbReference>
<feature type="region of interest" description="Disordered" evidence="2">
    <location>
        <begin position="272"/>
        <end position="298"/>
    </location>
</feature>
<comment type="subcellular location">
    <subcellularLocation>
        <location evidence="1">Mitochondrion</location>
    </subcellularLocation>
</comment>
<dbReference type="Pfam" id="PF13041">
    <property type="entry name" value="PPR_2"/>
    <property type="match status" value="1"/>
</dbReference>
<reference evidence="4" key="1">
    <citation type="submission" date="2016-05" db="EMBL/GenBank/DDBJ databases">
        <title>Comparative genomics of biotechnologically important yeasts.</title>
        <authorList>
            <consortium name="DOE Joint Genome Institute"/>
            <person name="Riley R."/>
            <person name="Haridas S."/>
            <person name="Wolfe K.H."/>
            <person name="Lopes M.R."/>
            <person name="Hittinger C.T."/>
            <person name="Goker M."/>
            <person name="Salamov A."/>
            <person name="Wisecaver J."/>
            <person name="Long T.M."/>
            <person name="Aerts A.L."/>
            <person name="Barry K."/>
            <person name="Choi C."/>
            <person name="Clum A."/>
            <person name="Coughlan A.Y."/>
            <person name="Deshpande S."/>
            <person name="Douglass A.P."/>
            <person name="Hanson S.J."/>
            <person name="Klenk H.-P."/>
            <person name="Labutti K."/>
            <person name="Lapidus A."/>
            <person name="Lindquist E."/>
            <person name="Lipzen A."/>
            <person name="Meier-Kolthoff J.P."/>
            <person name="Ohm R.A."/>
            <person name="Otillar R.P."/>
            <person name="Pangilinan J."/>
            <person name="Peng Y."/>
            <person name="Rokas A."/>
            <person name="Rosa C.A."/>
            <person name="Scheuner C."/>
            <person name="Sibirny A.A."/>
            <person name="Slot J.C."/>
            <person name="Stielow J.B."/>
            <person name="Sun H."/>
            <person name="Kurtzman C.P."/>
            <person name="Blackwell M."/>
            <person name="Grigoriev I.V."/>
            <person name="Jeffries T.W."/>
        </authorList>
    </citation>
    <scope>NUCLEOTIDE SEQUENCE [LARGE SCALE GENOMIC DNA]</scope>
    <source>
        <strain evidence="4">DSM 1968</strain>
    </source>
</reference>
<gene>
    <name evidence="3" type="ORF">ASCRUDRAFT_77592</name>
</gene>
<protein>
    <recommendedName>
        <fullName evidence="5">Mitochondrial group I intron splicing factor CCM1</fullName>
    </recommendedName>
</protein>
<accession>A0A1D2VB23</accession>
<dbReference type="GeneID" id="30967565"/>
<evidence type="ECO:0000313" key="3">
    <source>
        <dbReference type="EMBL" id="ODV58868.1"/>
    </source>
</evidence>
<organism evidence="3 4">
    <name type="scientific">Ascoidea rubescens DSM 1968</name>
    <dbReference type="NCBI Taxonomy" id="1344418"/>
    <lineage>
        <taxon>Eukaryota</taxon>
        <taxon>Fungi</taxon>
        <taxon>Dikarya</taxon>
        <taxon>Ascomycota</taxon>
        <taxon>Saccharomycotina</taxon>
        <taxon>Saccharomycetes</taxon>
        <taxon>Ascoideaceae</taxon>
        <taxon>Ascoidea</taxon>
    </lineage>
</organism>
<dbReference type="GO" id="GO:0005739">
    <property type="term" value="C:mitochondrion"/>
    <property type="evidence" value="ECO:0007669"/>
    <property type="project" value="UniProtKB-SubCell"/>
</dbReference>
<evidence type="ECO:0008006" key="5">
    <source>
        <dbReference type="Google" id="ProtNLM"/>
    </source>
</evidence>
<dbReference type="Proteomes" id="UP000095038">
    <property type="component" value="Unassembled WGS sequence"/>
</dbReference>
<dbReference type="InterPro" id="IPR002885">
    <property type="entry name" value="PPR_rpt"/>
</dbReference>
<dbReference type="AlphaFoldDB" id="A0A1D2VB23"/>
<name>A0A1D2VB23_9ASCO</name>
<proteinExistence type="predicted"/>
<evidence type="ECO:0000256" key="2">
    <source>
        <dbReference type="SAM" id="MobiDB-lite"/>
    </source>
</evidence>
<dbReference type="InParanoid" id="A0A1D2VB23"/>
<evidence type="ECO:0000313" key="4">
    <source>
        <dbReference type="Proteomes" id="UP000095038"/>
    </source>
</evidence>